<protein>
    <submittedName>
        <fullName evidence="2">Uncharacterized protein</fullName>
    </submittedName>
</protein>
<evidence type="ECO:0000256" key="1">
    <source>
        <dbReference type="SAM" id="Phobius"/>
    </source>
</evidence>
<sequence length="522" mass="59121">NLRDKIICDLSKTPHLSQQSTQNCHKCGNPVDGHYCQGCALLRKKFKEDLFTYGIKNRILQDAFEQSNDNTNVANALQEQFVVKQDPGENSSQSPPQINHHCCYGCGDSLEDIFCHQCICELCGKGAHYGHQKFRLSLIQNLSTIKPLMSSHKFCQVLIQHATLKMGIHSLMILNLILFMILLTFSTHLRNLLCILVNFAGTMLEEEKQIEEEQPAKARYWKILICYDDDDEDYTIATTPKEPDNSLSMGDEHLDTILTTESDEFIKSSVENLIPNPSEFEGEYECDMPACEDFMTFSNILFDADYDFSSSDNPHHFNAESDLIESLLNHDSSIISSSLKIDSLFDEFAGKLTLLKSILPRINETNCDLKEETRLIKRLLYDNSSPCLPKEFIAENSNTAFESFSSVPILVEDDTIMEEIDLSFTPDNPMPPSIKEDDYDSERDILILEEFLGNDSFSLSENESFHFDIPSSSRPPAKPPDGNLGILNIKMMGDISEHKGFKVPRNFASLHLFGYSAGNQFF</sequence>
<reference evidence="2" key="1">
    <citation type="journal article" date="2019" name="Sci. Rep.">
        <title>Draft genome of Tanacetum cinerariifolium, the natural source of mosquito coil.</title>
        <authorList>
            <person name="Yamashiro T."/>
            <person name="Shiraishi A."/>
            <person name="Satake H."/>
            <person name="Nakayama K."/>
        </authorList>
    </citation>
    <scope>NUCLEOTIDE SEQUENCE</scope>
</reference>
<proteinExistence type="predicted"/>
<gene>
    <name evidence="2" type="ORF">Tci_606127</name>
</gene>
<feature type="non-terminal residue" evidence="2">
    <location>
        <position position="1"/>
    </location>
</feature>
<organism evidence="2">
    <name type="scientific">Tanacetum cinerariifolium</name>
    <name type="common">Dalmatian daisy</name>
    <name type="synonym">Chrysanthemum cinerariifolium</name>
    <dbReference type="NCBI Taxonomy" id="118510"/>
    <lineage>
        <taxon>Eukaryota</taxon>
        <taxon>Viridiplantae</taxon>
        <taxon>Streptophyta</taxon>
        <taxon>Embryophyta</taxon>
        <taxon>Tracheophyta</taxon>
        <taxon>Spermatophyta</taxon>
        <taxon>Magnoliopsida</taxon>
        <taxon>eudicotyledons</taxon>
        <taxon>Gunneridae</taxon>
        <taxon>Pentapetalae</taxon>
        <taxon>asterids</taxon>
        <taxon>campanulids</taxon>
        <taxon>Asterales</taxon>
        <taxon>Asteraceae</taxon>
        <taxon>Asteroideae</taxon>
        <taxon>Anthemideae</taxon>
        <taxon>Anthemidinae</taxon>
        <taxon>Tanacetum</taxon>
    </lineage>
</organism>
<keyword evidence="1" id="KW-1133">Transmembrane helix</keyword>
<feature type="non-terminal residue" evidence="2">
    <location>
        <position position="522"/>
    </location>
</feature>
<accession>A0A699JI39</accession>
<comment type="caution">
    <text evidence="2">The sequence shown here is derived from an EMBL/GenBank/DDBJ whole genome shotgun (WGS) entry which is preliminary data.</text>
</comment>
<dbReference type="EMBL" id="BKCJ010407518">
    <property type="protein sequence ID" value="GFA34155.1"/>
    <property type="molecule type" value="Genomic_DNA"/>
</dbReference>
<keyword evidence="1" id="KW-0472">Membrane</keyword>
<feature type="transmembrane region" description="Helical" evidence="1">
    <location>
        <begin position="171"/>
        <end position="189"/>
    </location>
</feature>
<evidence type="ECO:0000313" key="2">
    <source>
        <dbReference type="EMBL" id="GFA34155.1"/>
    </source>
</evidence>
<keyword evidence="1" id="KW-0812">Transmembrane</keyword>
<name>A0A699JI39_TANCI</name>
<dbReference type="AlphaFoldDB" id="A0A699JI39"/>